<dbReference type="PATRIC" id="fig|338187.36.peg.4645"/>
<organism evidence="2 3">
    <name type="scientific">Vibrio campbellii (strain ATCC BAA-1116)</name>
    <dbReference type="NCBI Taxonomy" id="2902295"/>
    <lineage>
        <taxon>Bacteria</taxon>
        <taxon>Pseudomonadati</taxon>
        <taxon>Pseudomonadota</taxon>
        <taxon>Gammaproteobacteria</taxon>
        <taxon>Vibrionales</taxon>
        <taxon>Vibrionaceae</taxon>
        <taxon>Vibrio</taxon>
    </lineage>
</organism>
<protein>
    <submittedName>
        <fullName evidence="2">Uncharacterized protein</fullName>
    </submittedName>
</protein>
<accession>A7N520</accession>
<dbReference type="KEGG" id="vha:VIBHAR_05774"/>
<evidence type="ECO:0000313" key="2">
    <source>
        <dbReference type="EMBL" id="ABU73668.1"/>
    </source>
</evidence>
<reference evidence="2 3" key="1">
    <citation type="submission" date="2007-08" db="EMBL/GenBank/DDBJ databases">
        <authorList>
            <consortium name="The Vibrio harveyi Genome Sequencing Project"/>
            <person name="Bassler B."/>
            <person name="Clifton S.W."/>
            <person name="Fulton L."/>
            <person name="Delehaunty K."/>
            <person name="Fronick C."/>
            <person name="Harrison M."/>
            <person name="Markivic C."/>
            <person name="Fulton R."/>
            <person name="Tin-Wollam A.-M."/>
            <person name="Shah N."/>
            <person name="Pepin K."/>
            <person name="Nash W."/>
            <person name="Thiruvilangam P."/>
            <person name="Bhonagiri V."/>
            <person name="Waters C."/>
            <person name="Tu K.C."/>
            <person name="Irgon J."/>
            <person name="Wilson R.K."/>
        </authorList>
    </citation>
    <scope>NUCLEOTIDE SEQUENCE [LARGE SCALE GENOMIC DNA]</scope>
    <source>
        <strain evidence="3">ATCC BAA-1116 / BB120</strain>
    </source>
</reference>
<name>A7N520_VIBC1</name>
<gene>
    <name evidence="2" type="ordered locus">VIBHAR_05774</name>
</gene>
<dbReference type="AlphaFoldDB" id="A7N520"/>
<dbReference type="Proteomes" id="UP000008152">
    <property type="component" value="Chromosome II"/>
</dbReference>
<evidence type="ECO:0000256" key="1">
    <source>
        <dbReference type="SAM" id="MobiDB-lite"/>
    </source>
</evidence>
<proteinExistence type="predicted"/>
<sequence length="37" mass="4161">MPLTKPWRNAPAKEIPRTIARTSPSKLPDIGGIEVYR</sequence>
<evidence type="ECO:0000313" key="3">
    <source>
        <dbReference type="Proteomes" id="UP000008152"/>
    </source>
</evidence>
<feature type="region of interest" description="Disordered" evidence="1">
    <location>
        <begin position="1"/>
        <end position="37"/>
    </location>
</feature>
<dbReference type="EMBL" id="CP000790">
    <property type="protein sequence ID" value="ABU73668.1"/>
    <property type="molecule type" value="Genomic_DNA"/>
</dbReference>